<evidence type="ECO:0000256" key="1">
    <source>
        <dbReference type="SAM" id="MobiDB-lite"/>
    </source>
</evidence>
<evidence type="ECO:0000313" key="2">
    <source>
        <dbReference type="EMBL" id="GAA5161111.1"/>
    </source>
</evidence>
<feature type="region of interest" description="Disordered" evidence="1">
    <location>
        <begin position="1"/>
        <end position="71"/>
    </location>
</feature>
<sequence length="71" mass="7868">MQGADAELSAEHRRRLALDESMQVTRQSHTDRKSVHEQDNAQANQETGSAQKSKAAEQTRETGFLSRSGGR</sequence>
<proteinExistence type="predicted"/>
<comment type="caution">
    <text evidence="2">The sequence shown here is derived from an EMBL/GenBank/DDBJ whole genome shotgun (WGS) entry which is preliminary data.</text>
</comment>
<organism evidence="2 3">
    <name type="scientific">Viridibacterium curvum</name>
    <dbReference type="NCBI Taxonomy" id="1101404"/>
    <lineage>
        <taxon>Bacteria</taxon>
        <taxon>Pseudomonadati</taxon>
        <taxon>Pseudomonadota</taxon>
        <taxon>Betaproteobacteria</taxon>
        <taxon>Rhodocyclales</taxon>
        <taxon>Rhodocyclaceae</taxon>
        <taxon>Viridibacterium</taxon>
    </lineage>
</organism>
<protein>
    <submittedName>
        <fullName evidence="2">Uncharacterized protein</fullName>
    </submittedName>
</protein>
<name>A0ABP9QFH0_9RHOO</name>
<gene>
    <name evidence="2" type="ORF">GCM10025770_09830</name>
</gene>
<reference evidence="3" key="1">
    <citation type="journal article" date="2019" name="Int. J. Syst. Evol. Microbiol.">
        <title>The Global Catalogue of Microorganisms (GCM) 10K type strain sequencing project: providing services to taxonomists for standard genome sequencing and annotation.</title>
        <authorList>
            <consortium name="The Broad Institute Genomics Platform"/>
            <consortium name="The Broad Institute Genome Sequencing Center for Infectious Disease"/>
            <person name="Wu L."/>
            <person name="Ma J."/>
        </authorList>
    </citation>
    <scope>NUCLEOTIDE SEQUENCE [LARGE SCALE GENOMIC DNA]</scope>
    <source>
        <strain evidence="3">JCM 18715</strain>
    </source>
</reference>
<keyword evidence="3" id="KW-1185">Reference proteome</keyword>
<dbReference type="Proteomes" id="UP001500547">
    <property type="component" value="Unassembled WGS sequence"/>
</dbReference>
<evidence type="ECO:0000313" key="3">
    <source>
        <dbReference type="Proteomes" id="UP001500547"/>
    </source>
</evidence>
<feature type="compositionally biased region" description="Polar residues" evidence="1">
    <location>
        <begin position="40"/>
        <end position="52"/>
    </location>
</feature>
<feature type="compositionally biased region" description="Basic and acidic residues" evidence="1">
    <location>
        <begin position="28"/>
        <end position="39"/>
    </location>
</feature>
<accession>A0ABP9QFH0</accession>
<dbReference type="EMBL" id="BAABLD010000005">
    <property type="protein sequence ID" value="GAA5161111.1"/>
    <property type="molecule type" value="Genomic_DNA"/>
</dbReference>